<dbReference type="Proteomes" id="UP000031521">
    <property type="component" value="Chromosome"/>
</dbReference>
<dbReference type="GO" id="GO:0016740">
    <property type="term" value="F:transferase activity"/>
    <property type="evidence" value="ECO:0007669"/>
    <property type="project" value="UniProtKB-KW"/>
</dbReference>
<dbReference type="Pfam" id="PF01755">
    <property type="entry name" value="Glyco_transf_25"/>
    <property type="match status" value="1"/>
</dbReference>
<keyword evidence="2" id="KW-0808">Transferase</keyword>
<evidence type="ECO:0000313" key="3">
    <source>
        <dbReference type="Proteomes" id="UP000031521"/>
    </source>
</evidence>
<dbReference type="KEGG" id="cid:P73_1538"/>
<dbReference type="HOGENOM" id="CLU_1089616_0_0_5"/>
<dbReference type="CDD" id="cd06532">
    <property type="entry name" value="Glyco_transf_25"/>
    <property type="match status" value="1"/>
</dbReference>
<organism evidence="2 3">
    <name type="scientific">Celeribacter indicus</name>
    <dbReference type="NCBI Taxonomy" id="1208324"/>
    <lineage>
        <taxon>Bacteria</taxon>
        <taxon>Pseudomonadati</taxon>
        <taxon>Pseudomonadota</taxon>
        <taxon>Alphaproteobacteria</taxon>
        <taxon>Rhodobacterales</taxon>
        <taxon>Roseobacteraceae</taxon>
        <taxon>Celeribacter</taxon>
    </lineage>
</organism>
<accession>A0A0B5DRU9</accession>
<dbReference type="AlphaFoldDB" id="A0A0B5DRU9"/>
<dbReference type="RefSeq" id="WP_043869168.1">
    <property type="nucleotide sequence ID" value="NZ_CP004393.1"/>
</dbReference>
<name>A0A0B5DRU9_9RHOB</name>
<gene>
    <name evidence="2" type="ORF">P73_1538</name>
</gene>
<dbReference type="OrthoDB" id="259382at2"/>
<sequence>MIQTPWKIRVISLESDEQRRRPLIEALDQLGLEYEIVPGVDGRNGLPAVWESQIDRATAERRKHRPLSDGEFACALSHRNVCQMILDNGEDGGIILEDDAIVGPGFAEFVRSGAYRDHSMLMLDYGPVFLGRATVPLYGDIVARPVMFSPNLATGYTVRKDCASALVEAATPVRFVADWPCELRDLSTHVVVPRLVDHPEKGKVSTLEGERRRLKAVQKARPKARYLTRSYWRNWLLKRRSSRFRTVPFRP</sequence>
<feature type="domain" description="Glycosyl transferase family 25" evidence="1">
    <location>
        <begin position="8"/>
        <end position="111"/>
    </location>
</feature>
<evidence type="ECO:0000313" key="2">
    <source>
        <dbReference type="EMBL" id="AJE46253.1"/>
    </source>
</evidence>
<evidence type="ECO:0000259" key="1">
    <source>
        <dbReference type="Pfam" id="PF01755"/>
    </source>
</evidence>
<proteinExistence type="predicted"/>
<keyword evidence="3" id="KW-1185">Reference proteome</keyword>
<dbReference type="STRING" id="1208324.P73_1538"/>
<protein>
    <submittedName>
        <fullName evidence="2">Glycosyl transferase</fullName>
    </submittedName>
</protein>
<dbReference type="InterPro" id="IPR002654">
    <property type="entry name" value="Glyco_trans_25"/>
</dbReference>
<dbReference type="EMBL" id="CP004393">
    <property type="protein sequence ID" value="AJE46253.1"/>
    <property type="molecule type" value="Genomic_DNA"/>
</dbReference>
<reference evidence="2 3" key="1">
    <citation type="journal article" date="2014" name="Int. J. Syst. Evol. Microbiol.">
        <title>Celeribacter indicus sp. nov., a polycyclic aromatic hydrocarbon-degrading bacterium from deep-sea sediment and reclassification of Huaishuia halophila as Celeribacter halophilus comb. nov.</title>
        <authorList>
            <person name="Lai Q."/>
            <person name="Cao J."/>
            <person name="Yuan J."/>
            <person name="Li F."/>
            <person name="Shao Z."/>
        </authorList>
    </citation>
    <scope>NUCLEOTIDE SEQUENCE [LARGE SCALE GENOMIC DNA]</scope>
    <source>
        <strain evidence="2">P73</strain>
    </source>
</reference>